<dbReference type="EMBL" id="JAACFV010000002">
    <property type="protein sequence ID" value="KAF7514207.1"/>
    <property type="molecule type" value="Genomic_DNA"/>
</dbReference>
<proteinExistence type="predicted"/>
<accession>A0A8H7AWJ4</accession>
<evidence type="ECO:0000313" key="3">
    <source>
        <dbReference type="Proteomes" id="UP000606974"/>
    </source>
</evidence>
<evidence type="ECO:0000256" key="1">
    <source>
        <dbReference type="SAM" id="MobiDB-lite"/>
    </source>
</evidence>
<feature type="compositionally biased region" description="Basic and acidic residues" evidence="1">
    <location>
        <begin position="1"/>
        <end position="17"/>
    </location>
</feature>
<name>A0A8H7AWJ4_9EURO</name>
<feature type="region of interest" description="Disordered" evidence="1">
    <location>
        <begin position="385"/>
        <end position="404"/>
    </location>
</feature>
<feature type="compositionally biased region" description="Polar residues" evidence="1">
    <location>
        <begin position="98"/>
        <end position="112"/>
    </location>
</feature>
<dbReference type="Proteomes" id="UP000606974">
    <property type="component" value="Unassembled WGS sequence"/>
</dbReference>
<feature type="compositionally biased region" description="Polar residues" evidence="1">
    <location>
        <begin position="249"/>
        <end position="275"/>
    </location>
</feature>
<feature type="compositionally biased region" description="Polar residues" evidence="1">
    <location>
        <begin position="122"/>
        <end position="136"/>
    </location>
</feature>
<feature type="compositionally biased region" description="Basic and acidic residues" evidence="1">
    <location>
        <begin position="159"/>
        <end position="169"/>
    </location>
</feature>
<feature type="compositionally biased region" description="Polar residues" evidence="1">
    <location>
        <begin position="146"/>
        <end position="157"/>
    </location>
</feature>
<organism evidence="2 3">
    <name type="scientific">Endocarpon pusillum</name>
    <dbReference type="NCBI Taxonomy" id="364733"/>
    <lineage>
        <taxon>Eukaryota</taxon>
        <taxon>Fungi</taxon>
        <taxon>Dikarya</taxon>
        <taxon>Ascomycota</taxon>
        <taxon>Pezizomycotina</taxon>
        <taxon>Eurotiomycetes</taxon>
        <taxon>Chaetothyriomycetidae</taxon>
        <taxon>Verrucariales</taxon>
        <taxon>Verrucariaceae</taxon>
        <taxon>Endocarpon</taxon>
    </lineage>
</organism>
<protein>
    <submittedName>
        <fullName evidence="2">Uncharacterized protein</fullName>
    </submittedName>
</protein>
<feature type="region of interest" description="Disordered" evidence="1">
    <location>
        <begin position="239"/>
        <end position="280"/>
    </location>
</feature>
<feature type="compositionally biased region" description="Polar residues" evidence="1">
    <location>
        <begin position="394"/>
        <end position="404"/>
    </location>
</feature>
<gene>
    <name evidence="2" type="ORF">GJ744_004532</name>
</gene>
<keyword evidence="3" id="KW-1185">Reference proteome</keyword>
<comment type="caution">
    <text evidence="2">The sequence shown here is derived from an EMBL/GenBank/DDBJ whole genome shotgun (WGS) entry which is preliminary data.</text>
</comment>
<sequence length="404" mass="44578">MGCGGSKDRKEAREPRYRSSGAPKWTVPTKVRFREHDSAAHPVQDTPQIDRRLPDVIPSLRVGRGRSVTPIASRPDSSPPPSPARSNRGPQHPRQQDAHSNSRQRQQTSTRHPSADGEVNRAQPSRTQVRFQTLSASEEEERRLAQANQSTLQPPTRSKSRDTSSERGSRRPAPSSDEERRLAGSLDLSRQLERDSASLFNGRQHNRVRGVEGSLAEDYHSEDYQRAEALAERLSIMSTREGRRAADSGSWQPGASSSRRQQDGASTFPQQRRSSGGTGFPHEPGCRCLVCFPENYTDGKLLRMWQETCASGCLCPRCLATKVPVPAALCCQNQGHMLPPEKRCALPQCTCKVGCYDLTCSTCYPIQLLPPGGSLVEGMVPMRERRSVRGGAQSERSSNGARQA</sequence>
<evidence type="ECO:0000313" key="2">
    <source>
        <dbReference type="EMBL" id="KAF7514207.1"/>
    </source>
</evidence>
<feature type="region of interest" description="Disordered" evidence="1">
    <location>
        <begin position="1"/>
        <end position="190"/>
    </location>
</feature>
<reference evidence="2" key="1">
    <citation type="submission" date="2020-02" db="EMBL/GenBank/DDBJ databases">
        <authorList>
            <person name="Palmer J.M."/>
        </authorList>
    </citation>
    <scope>NUCLEOTIDE SEQUENCE</scope>
    <source>
        <strain evidence="2">EPUS1.4</strain>
        <tissue evidence="2">Thallus</tissue>
    </source>
</reference>
<dbReference type="AlphaFoldDB" id="A0A8H7AWJ4"/>